<organism evidence="1 2">
    <name type="scientific">Pseudomonas asplenii</name>
    <dbReference type="NCBI Taxonomy" id="53407"/>
    <lineage>
        <taxon>Bacteria</taxon>
        <taxon>Pseudomonadati</taxon>
        <taxon>Pseudomonadota</taxon>
        <taxon>Gammaproteobacteria</taxon>
        <taxon>Pseudomonadales</taxon>
        <taxon>Pseudomonadaceae</taxon>
        <taxon>Pseudomonas</taxon>
    </lineage>
</organism>
<dbReference type="PATRIC" id="fig|50340.43.peg.469"/>
<evidence type="ECO:0000313" key="2">
    <source>
        <dbReference type="Proteomes" id="UP000037931"/>
    </source>
</evidence>
<keyword evidence="2" id="KW-1185">Reference proteome</keyword>
<comment type="caution">
    <text evidence="1">The sequence shown here is derived from an EMBL/GenBank/DDBJ whole genome shotgun (WGS) entry which is preliminary data.</text>
</comment>
<name>A0A0N1J5X6_9PSED</name>
<proteinExistence type="predicted"/>
<protein>
    <submittedName>
        <fullName evidence="1">Uncharacterized protein</fullName>
    </submittedName>
</protein>
<dbReference type="Proteomes" id="UP000037931">
    <property type="component" value="Unassembled WGS sequence"/>
</dbReference>
<gene>
    <name evidence="1" type="ORF">PF66_03173</name>
</gene>
<dbReference type="EMBL" id="JSYZ01000010">
    <property type="protein sequence ID" value="KPA90365.1"/>
    <property type="molecule type" value="Genomic_DNA"/>
</dbReference>
<sequence length="36" mass="3684">MGGFTPAESTTLLSGLVLTVALIFAAWTLSIGYQPG</sequence>
<reference evidence="1 2" key="1">
    <citation type="journal article" date="2015" name="PLoS ONE">
        <title>Rice-Infecting Pseudomonas Genomes Are Highly Accessorized and Harbor Multiple Putative Virulence Mechanisms to Cause Sheath Brown Rot.</title>
        <authorList>
            <person name="Quibod I.L."/>
            <person name="Grande G."/>
            <person name="Oreiro E.G."/>
            <person name="Borja F.N."/>
            <person name="Dossa G.S."/>
            <person name="Mauleon R."/>
            <person name="Cruz C.V."/>
            <person name="Oliva R."/>
        </authorList>
    </citation>
    <scope>NUCLEOTIDE SEQUENCE [LARGE SCALE GENOMIC DNA]</scope>
    <source>
        <strain evidence="1 2">IRRI 6609</strain>
    </source>
</reference>
<accession>A0A0N1J5X6</accession>
<dbReference type="AlphaFoldDB" id="A0A0N1J5X6"/>
<evidence type="ECO:0000313" key="1">
    <source>
        <dbReference type="EMBL" id="KPA90365.1"/>
    </source>
</evidence>